<keyword evidence="3" id="KW-1185">Reference proteome</keyword>
<accession>A0AAV1E3U5</accession>
<evidence type="ECO:0000259" key="1">
    <source>
        <dbReference type="Pfam" id="PF24750"/>
    </source>
</evidence>
<feature type="domain" description="F-box protein At3g26010-like beta-propeller" evidence="1">
    <location>
        <begin position="106"/>
        <end position="278"/>
    </location>
</feature>
<dbReference type="PANTHER" id="PTHR35546:SF130">
    <property type="entry name" value="EXPRESSED PROTEIN"/>
    <property type="match status" value="1"/>
</dbReference>
<evidence type="ECO:0000313" key="2">
    <source>
        <dbReference type="EMBL" id="CAI9113654.1"/>
    </source>
</evidence>
<proteinExistence type="predicted"/>
<name>A0AAV1E3U5_OLDCO</name>
<dbReference type="InterPro" id="IPR055290">
    <property type="entry name" value="At3g26010-like"/>
</dbReference>
<dbReference type="EMBL" id="OX459124">
    <property type="protein sequence ID" value="CAI9113654.1"/>
    <property type="molecule type" value="Genomic_DNA"/>
</dbReference>
<dbReference type="SUPFAM" id="SSF81383">
    <property type="entry name" value="F-box domain"/>
    <property type="match status" value="1"/>
</dbReference>
<dbReference type="InterPro" id="IPR056592">
    <property type="entry name" value="Beta-prop_At3g26010-like"/>
</dbReference>
<dbReference type="InterPro" id="IPR036047">
    <property type="entry name" value="F-box-like_dom_sf"/>
</dbReference>
<dbReference type="Proteomes" id="UP001161247">
    <property type="component" value="Chromosome 7"/>
</dbReference>
<reference evidence="2" key="1">
    <citation type="submission" date="2023-03" db="EMBL/GenBank/DDBJ databases">
        <authorList>
            <person name="Julca I."/>
        </authorList>
    </citation>
    <scope>NUCLEOTIDE SEQUENCE</scope>
</reference>
<dbReference type="Pfam" id="PF24750">
    <property type="entry name" value="b-prop_At3g26010-like"/>
    <property type="match status" value="1"/>
</dbReference>
<organism evidence="2 3">
    <name type="scientific">Oldenlandia corymbosa var. corymbosa</name>
    <dbReference type="NCBI Taxonomy" id="529605"/>
    <lineage>
        <taxon>Eukaryota</taxon>
        <taxon>Viridiplantae</taxon>
        <taxon>Streptophyta</taxon>
        <taxon>Embryophyta</taxon>
        <taxon>Tracheophyta</taxon>
        <taxon>Spermatophyta</taxon>
        <taxon>Magnoliopsida</taxon>
        <taxon>eudicotyledons</taxon>
        <taxon>Gunneridae</taxon>
        <taxon>Pentapetalae</taxon>
        <taxon>asterids</taxon>
        <taxon>lamiids</taxon>
        <taxon>Gentianales</taxon>
        <taxon>Rubiaceae</taxon>
        <taxon>Rubioideae</taxon>
        <taxon>Spermacoceae</taxon>
        <taxon>Hedyotis-Oldenlandia complex</taxon>
        <taxon>Oldenlandia</taxon>
    </lineage>
</organism>
<evidence type="ECO:0000313" key="3">
    <source>
        <dbReference type="Proteomes" id="UP001161247"/>
    </source>
</evidence>
<gene>
    <name evidence="2" type="ORF">OLC1_LOCUS20621</name>
</gene>
<sequence>MIVKMGKTWKMSRCSSSLSHNSDTLFEILLRVDPECIFEYLLVSKEWLKVITSPSFRRTYSKKWKDCNPKLVGFWVNDCIVQFSQESYGLHYQIPPAVQLLPTSKVGRFINQSKIMGDAGYFMAATSKDGLILSGISPKMYYVSNPLTQQRIRLPPPPLHFEHVSTAILSSEEEFLDICETIRNFKFIYAKATNPDHFESGRSSVSIHTFYSSTGKWNSSTLNCSTDFQLLPGGAGVARGVIYWNAISNGRGFLAAHDTKNHHENGCRIHLIEQPIREKLDSFSDLETFNARCLGIYDAASPEGFLHYAEADFKLLCIWVFDDNNLEDDEVQQKVEPSVISNSRWSLCYKIDLISMRLRNSVALKSWCIKIAPDTPFEFISFVPGRSDSIFIRWEKQFFVYHIDREKLERICFYLDEHHHPSLKLQDFWWLLRHVPLTLSGCWPSLPSSIFHEKDG</sequence>
<protein>
    <submittedName>
        <fullName evidence="2">OLC1v1014297C1</fullName>
    </submittedName>
</protein>
<dbReference type="PANTHER" id="PTHR35546">
    <property type="entry name" value="F-BOX PROTEIN INTERACTION DOMAIN PROTEIN-RELATED"/>
    <property type="match status" value="1"/>
</dbReference>
<dbReference type="AlphaFoldDB" id="A0AAV1E3U5"/>